<comment type="caution">
    <text evidence="10">The sequence shown here is derived from an EMBL/GenBank/DDBJ whole genome shotgun (WGS) entry which is preliminary data.</text>
</comment>
<dbReference type="GO" id="GO:0006508">
    <property type="term" value="P:proteolysis"/>
    <property type="evidence" value="ECO:0007669"/>
    <property type="project" value="UniProtKB-KW"/>
</dbReference>
<evidence type="ECO:0000259" key="8">
    <source>
        <dbReference type="Pfam" id="PF12436"/>
    </source>
</evidence>
<evidence type="ECO:0000256" key="7">
    <source>
        <dbReference type="ARBA" id="ARBA00022807"/>
    </source>
</evidence>
<keyword evidence="5" id="KW-0833">Ubl conjugation pathway</keyword>
<evidence type="ECO:0000256" key="3">
    <source>
        <dbReference type="ARBA" id="ARBA00012759"/>
    </source>
</evidence>
<feature type="domain" description="Ubiquitin carboxyl-terminal hydrolase C-terminal" evidence="9">
    <location>
        <begin position="302"/>
        <end position="520"/>
    </location>
</feature>
<dbReference type="InterPro" id="IPR024729">
    <property type="entry name" value="USP7_ICP0-binding_dom"/>
</dbReference>
<dbReference type="Pfam" id="PF14533">
    <property type="entry name" value="USP7_C2"/>
    <property type="match status" value="1"/>
</dbReference>
<comment type="catalytic activity">
    <reaction evidence="1">
        <text>Thiol-dependent hydrolysis of ester, thioester, amide, peptide and isopeptide bonds formed by the C-terminal Gly of ubiquitin (a 76-residue protein attached to proteins as an intracellular targeting signal).</text>
        <dbReference type="EC" id="3.4.19.12"/>
    </reaction>
</comment>
<dbReference type="GO" id="GO:0004843">
    <property type="term" value="F:cysteine-type deubiquitinase activity"/>
    <property type="evidence" value="ECO:0007669"/>
    <property type="project" value="UniProtKB-EC"/>
</dbReference>
<evidence type="ECO:0000259" key="9">
    <source>
        <dbReference type="Pfam" id="PF14533"/>
    </source>
</evidence>
<sequence>MINRKIKQYEGVNLDEDIRVWIVHTHEIHANHHHYHSQPLLTSALVYCDDYDKKIIDLFEYDISDRRTLSIFVEQKVFLNSIYQLLSFDKDDDLLIFVRFYNSRYESLLYISHFLFPQQQSFQKCLHDIALQIKISISPSTTFIVHQAVPTHNQTHQYELIKASTYDSSLNQVLDPCLSGVSIIIQIIDINQTNDDYPLTTVEDYFRNIENRQEFDVCNRDSLRNECLFKLYLPMKTTIKEVIRLIAERIEYSQQQIILLKPSTSASLSNNTSSASSLHISTDQTLRDLYSNTRGSVTSPRKIYFRRLPFLYTELEQRRPIRIFFTNPMKKDEQREVQLYVKKSSTVAEFLDEVKQWLPTICSENGSQQLRLIEVTLSGPINSLPFHLHIWSDRSCMDELENCSNRYYHLEEIAMDEIDLGKDTELIPVAHYTRDNVIQINLQKFFPFLLKVIHNESFGDVKQRLQTKMRLLNREFEKYRFSIFNGSKVISRCDDNMGRINVNELKLVQSTCWLGLELPSTSNPRKTRKSLFSEKPIRIN</sequence>
<dbReference type="Pfam" id="PF12436">
    <property type="entry name" value="USP7_ICP0_bdg"/>
    <property type="match status" value="1"/>
</dbReference>
<evidence type="ECO:0000256" key="6">
    <source>
        <dbReference type="ARBA" id="ARBA00022801"/>
    </source>
</evidence>
<dbReference type="EC" id="3.4.19.12" evidence="3"/>
<evidence type="ECO:0000256" key="2">
    <source>
        <dbReference type="ARBA" id="ARBA00009085"/>
    </source>
</evidence>
<keyword evidence="4" id="KW-0645">Protease</keyword>
<gene>
    <name evidence="10" type="ORF">IZO911_LOCUS2868</name>
</gene>
<proteinExistence type="inferred from homology"/>
<dbReference type="EMBL" id="CAJNOE010000014">
    <property type="protein sequence ID" value="CAF0731138.1"/>
    <property type="molecule type" value="Genomic_DNA"/>
</dbReference>
<evidence type="ECO:0000256" key="4">
    <source>
        <dbReference type="ARBA" id="ARBA00022670"/>
    </source>
</evidence>
<dbReference type="InterPro" id="IPR029346">
    <property type="entry name" value="USP_C"/>
</dbReference>
<dbReference type="AlphaFoldDB" id="A0A813NCI6"/>
<accession>A0A813NCI6</accession>
<protein>
    <recommendedName>
        <fullName evidence="3">ubiquitinyl hydrolase 1</fullName>
        <ecNumber evidence="3">3.4.19.12</ecNumber>
    </recommendedName>
</protein>
<evidence type="ECO:0000313" key="11">
    <source>
        <dbReference type="Proteomes" id="UP000663860"/>
    </source>
</evidence>
<dbReference type="Proteomes" id="UP000663860">
    <property type="component" value="Unassembled WGS sequence"/>
</dbReference>
<comment type="similarity">
    <text evidence="2">Belongs to the peptidase C19 family.</text>
</comment>
<keyword evidence="7" id="KW-0788">Thiol protease</keyword>
<keyword evidence="6" id="KW-0378">Hydrolase</keyword>
<evidence type="ECO:0000256" key="1">
    <source>
        <dbReference type="ARBA" id="ARBA00000707"/>
    </source>
</evidence>
<name>A0A813NCI6_9BILA</name>
<evidence type="ECO:0000313" key="10">
    <source>
        <dbReference type="EMBL" id="CAF0731138.1"/>
    </source>
</evidence>
<feature type="domain" description="Ubiquitin carboxyl-terminal hydrolase 7 ICP0-binding" evidence="8">
    <location>
        <begin position="52"/>
        <end position="288"/>
    </location>
</feature>
<dbReference type="Gene3D" id="3.10.20.90">
    <property type="entry name" value="Phosphatidylinositol 3-kinase Catalytic Subunit, Chain A, domain 1"/>
    <property type="match status" value="1"/>
</dbReference>
<organism evidence="10 11">
    <name type="scientific">Adineta steineri</name>
    <dbReference type="NCBI Taxonomy" id="433720"/>
    <lineage>
        <taxon>Eukaryota</taxon>
        <taxon>Metazoa</taxon>
        <taxon>Spiralia</taxon>
        <taxon>Gnathifera</taxon>
        <taxon>Rotifera</taxon>
        <taxon>Eurotatoria</taxon>
        <taxon>Bdelloidea</taxon>
        <taxon>Adinetida</taxon>
        <taxon>Adinetidae</taxon>
        <taxon>Adineta</taxon>
    </lineage>
</organism>
<evidence type="ECO:0000256" key="5">
    <source>
        <dbReference type="ARBA" id="ARBA00022786"/>
    </source>
</evidence>
<reference evidence="10" key="1">
    <citation type="submission" date="2021-02" db="EMBL/GenBank/DDBJ databases">
        <authorList>
            <person name="Nowell W R."/>
        </authorList>
    </citation>
    <scope>NUCLEOTIDE SEQUENCE</scope>
</reference>